<dbReference type="EMBL" id="JAPFFF010000054">
    <property type="protein sequence ID" value="KAK8838716.1"/>
    <property type="molecule type" value="Genomic_DNA"/>
</dbReference>
<reference evidence="5 6" key="1">
    <citation type="submission" date="2024-04" db="EMBL/GenBank/DDBJ databases">
        <title>Tritrichomonas musculus Genome.</title>
        <authorList>
            <person name="Alves-Ferreira E."/>
            <person name="Grigg M."/>
            <person name="Lorenzi H."/>
            <person name="Galac M."/>
        </authorList>
    </citation>
    <scope>NUCLEOTIDE SEQUENCE [LARGE SCALE GENOMIC DNA]</scope>
    <source>
        <strain evidence="5 6">EAF2021</strain>
    </source>
</reference>
<gene>
    <name evidence="5" type="ORF">M9Y10_032755</name>
</gene>
<keyword evidence="3" id="KW-1133">Transmembrane helix</keyword>
<dbReference type="InterPro" id="IPR003593">
    <property type="entry name" value="AAA+_ATPase"/>
</dbReference>
<feature type="transmembrane region" description="Helical" evidence="3">
    <location>
        <begin position="51"/>
        <end position="70"/>
    </location>
</feature>
<keyword evidence="6" id="KW-1185">Reference proteome</keyword>
<dbReference type="PROSITE" id="PS50893">
    <property type="entry name" value="ABC_TRANSPORTER_2"/>
    <property type="match status" value="1"/>
</dbReference>
<dbReference type="PROSITE" id="PS00211">
    <property type="entry name" value="ABC_TRANSPORTER_1"/>
    <property type="match status" value="1"/>
</dbReference>
<evidence type="ECO:0000313" key="5">
    <source>
        <dbReference type="EMBL" id="KAK8838716.1"/>
    </source>
</evidence>
<feature type="transmembrane region" description="Helical" evidence="3">
    <location>
        <begin position="386"/>
        <end position="407"/>
    </location>
</feature>
<evidence type="ECO:0000259" key="4">
    <source>
        <dbReference type="PROSITE" id="PS50893"/>
    </source>
</evidence>
<keyword evidence="1" id="KW-0547">Nucleotide-binding</keyword>
<dbReference type="PANTHER" id="PTHR43582">
    <property type="entry name" value="LINEARMYCIN RESISTANCE ATP-BINDING PROTEIN LNRL"/>
    <property type="match status" value="1"/>
</dbReference>
<feature type="transmembrane region" description="Helical" evidence="3">
    <location>
        <begin position="283"/>
        <end position="302"/>
    </location>
</feature>
<sequence>MDEILLDEDAEINLNENQNTTETKRPFYFKSLKNYISAMIKIKWRTHSYKFAYFSSALMIFMAASLFSSIQTEPNKKPLPLFITSTSFTKLLAMDNVAFTPNSTEVRDLVSLLKKPINDTIKIYDNLKEMSDNISYNNQILYGFYIQDNYSNITVITNDALNLYSSKYHMIELVILNKFYPDLEIRLNGREYAKPPESISIESVSAAFYLIFPYFYWMIMSLNADVSFSVKRLTFSLLINGLPELILYLGRTLCYFLEMLPIGLFFIIIMNQFVIAMEVNIDMFYFTCLLTVFLLSYSLRFVTYSTFIHSEKTMSFWVTILQVINFVELATLDDFPTYSSLFQVSLLVCIPQYPLLVAYYEFLRSESKEIQWSTKAVSGFFSYKELFYFQVLNVFLNVILTLFFILMNSQSFGLPLIGWRNFFKRRYWRRLFRATPIRLSFNHHYLIQLHDIKYTYKSSEKTVALNGIDLSVVKNEVIVFVGPNGSGKSTLIDVLTGAIEQDEGEVKICEFELRDVYFEYHSELGVVFQANTLFDKLSAREHFKLFSFRIGDEATVNSEIERLSNLLQFSNVMDTFSEDLSGGEKRKLCLALALLQHPRFLILDEPTAGVDAFCRRQIWKVVGDLSSSMTTIASTHSLEESEYISSRFAVLRKGQIAFLGTGAEMRLKFNSGYKITFIDLADINLNELLELIQKVIPEATISVDKKNTIVLPSDLRVSDALDIIEENKNRLGITKYTVQVDNLEESFVKLIEEEEGAIHIEG</sequence>
<dbReference type="InterPro" id="IPR027417">
    <property type="entry name" value="P-loop_NTPase"/>
</dbReference>
<evidence type="ECO:0000256" key="2">
    <source>
        <dbReference type="ARBA" id="ARBA00022840"/>
    </source>
</evidence>
<feature type="transmembrane region" description="Helical" evidence="3">
    <location>
        <begin position="338"/>
        <end position="360"/>
    </location>
</feature>
<dbReference type="SUPFAM" id="SSF52540">
    <property type="entry name" value="P-loop containing nucleoside triphosphate hydrolases"/>
    <property type="match status" value="1"/>
</dbReference>
<evidence type="ECO:0000313" key="6">
    <source>
        <dbReference type="Proteomes" id="UP001470230"/>
    </source>
</evidence>
<evidence type="ECO:0000256" key="3">
    <source>
        <dbReference type="SAM" id="Phobius"/>
    </source>
</evidence>
<name>A0ABR2GYL6_9EUKA</name>
<dbReference type="Proteomes" id="UP001470230">
    <property type="component" value="Unassembled WGS sequence"/>
</dbReference>
<protein>
    <recommendedName>
        <fullName evidence="4">ABC transporter domain-containing protein</fullName>
    </recommendedName>
</protein>
<organism evidence="5 6">
    <name type="scientific">Tritrichomonas musculus</name>
    <dbReference type="NCBI Taxonomy" id="1915356"/>
    <lineage>
        <taxon>Eukaryota</taxon>
        <taxon>Metamonada</taxon>
        <taxon>Parabasalia</taxon>
        <taxon>Tritrichomonadida</taxon>
        <taxon>Tritrichomonadidae</taxon>
        <taxon>Tritrichomonas</taxon>
    </lineage>
</organism>
<accession>A0ABR2GYL6</accession>
<dbReference type="Pfam" id="PF00005">
    <property type="entry name" value="ABC_tran"/>
    <property type="match status" value="1"/>
</dbReference>
<feature type="transmembrane region" description="Helical" evidence="3">
    <location>
        <begin position="256"/>
        <end position="277"/>
    </location>
</feature>
<feature type="domain" description="ABC transporter" evidence="4">
    <location>
        <begin position="447"/>
        <end position="678"/>
    </location>
</feature>
<proteinExistence type="predicted"/>
<dbReference type="PANTHER" id="PTHR43582:SF2">
    <property type="entry name" value="LINEARMYCIN RESISTANCE ATP-BINDING PROTEIN LNRL"/>
    <property type="match status" value="1"/>
</dbReference>
<keyword evidence="3" id="KW-0812">Transmembrane</keyword>
<keyword evidence="2" id="KW-0067">ATP-binding</keyword>
<dbReference type="SMART" id="SM00382">
    <property type="entry name" value="AAA"/>
    <property type="match status" value="1"/>
</dbReference>
<dbReference type="Gene3D" id="3.40.50.300">
    <property type="entry name" value="P-loop containing nucleotide triphosphate hydrolases"/>
    <property type="match status" value="1"/>
</dbReference>
<keyword evidence="3" id="KW-0472">Membrane</keyword>
<evidence type="ECO:0000256" key="1">
    <source>
        <dbReference type="ARBA" id="ARBA00022741"/>
    </source>
</evidence>
<dbReference type="InterPro" id="IPR003439">
    <property type="entry name" value="ABC_transporter-like_ATP-bd"/>
</dbReference>
<comment type="caution">
    <text evidence="5">The sequence shown here is derived from an EMBL/GenBank/DDBJ whole genome shotgun (WGS) entry which is preliminary data.</text>
</comment>
<dbReference type="InterPro" id="IPR017871">
    <property type="entry name" value="ABC_transporter-like_CS"/>
</dbReference>
<feature type="transmembrane region" description="Helical" evidence="3">
    <location>
        <begin position="199"/>
        <end position="220"/>
    </location>
</feature>